<feature type="region of interest" description="Disordered" evidence="1">
    <location>
        <begin position="211"/>
        <end position="233"/>
    </location>
</feature>
<dbReference type="PANTHER" id="PTHR34268:SF8">
    <property type="entry name" value="FAE DOMAIN-CONTAINING PROTEIN"/>
    <property type="match status" value="1"/>
</dbReference>
<organism evidence="2 3">
    <name type="scientific">Rhododendron williamsianum</name>
    <dbReference type="NCBI Taxonomy" id="262921"/>
    <lineage>
        <taxon>Eukaryota</taxon>
        <taxon>Viridiplantae</taxon>
        <taxon>Streptophyta</taxon>
        <taxon>Embryophyta</taxon>
        <taxon>Tracheophyta</taxon>
        <taxon>Spermatophyta</taxon>
        <taxon>Magnoliopsida</taxon>
        <taxon>eudicotyledons</taxon>
        <taxon>Gunneridae</taxon>
        <taxon>Pentapetalae</taxon>
        <taxon>asterids</taxon>
        <taxon>Ericales</taxon>
        <taxon>Ericaceae</taxon>
        <taxon>Ericoideae</taxon>
        <taxon>Rhodoreae</taxon>
        <taxon>Rhododendron</taxon>
    </lineage>
</organism>
<reference evidence="2 3" key="1">
    <citation type="journal article" date="2019" name="Genome Biol. Evol.">
        <title>The Rhododendron genome and chromosomal organization provide insight into shared whole-genome duplications across the heath family (Ericaceae).</title>
        <authorList>
            <person name="Soza V.L."/>
            <person name="Lindsley D."/>
            <person name="Waalkes A."/>
            <person name="Ramage E."/>
            <person name="Patwardhan R.P."/>
            <person name="Burton J.N."/>
            <person name="Adey A."/>
            <person name="Kumar A."/>
            <person name="Qiu R."/>
            <person name="Shendure J."/>
            <person name="Hall B."/>
        </authorList>
    </citation>
    <scope>NUCLEOTIDE SEQUENCE [LARGE SCALE GENOMIC DNA]</scope>
    <source>
        <strain evidence="2">RSF 1966-606</strain>
    </source>
</reference>
<accession>A0A6A4LYS5</accession>
<dbReference type="PANTHER" id="PTHR34268">
    <property type="entry name" value="OS01G0321850 PROTEIN"/>
    <property type="match status" value="1"/>
</dbReference>
<evidence type="ECO:0000313" key="3">
    <source>
        <dbReference type="Proteomes" id="UP000428333"/>
    </source>
</evidence>
<evidence type="ECO:0000313" key="2">
    <source>
        <dbReference type="EMBL" id="KAE9462312.1"/>
    </source>
</evidence>
<gene>
    <name evidence="2" type="ORF">C3L33_05790</name>
</gene>
<dbReference type="AlphaFoldDB" id="A0A6A4LYS5"/>
<dbReference type="EMBL" id="QEFC01000904">
    <property type="protein sequence ID" value="KAE9462312.1"/>
    <property type="molecule type" value="Genomic_DNA"/>
</dbReference>
<feature type="compositionally biased region" description="Acidic residues" evidence="1">
    <location>
        <begin position="222"/>
        <end position="233"/>
    </location>
</feature>
<keyword evidence="3" id="KW-1185">Reference proteome</keyword>
<evidence type="ECO:0000256" key="1">
    <source>
        <dbReference type="SAM" id="MobiDB-lite"/>
    </source>
</evidence>
<dbReference type="OrthoDB" id="999321at2759"/>
<name>A0A6A4LYS5_9ERIC</name>
<proteinExistence type="predicted"/>
<sequence length="233" mass="25206">METSLEDMLVKVGMFVLVQALVYLILSNSSDIFSSDSKLRSLSFKPASSVSIRRMLAAISDVPQGGESSPVAAARDCPKLSKKSLWLLPNRLTMAMVLDPLVENRLVALKKPAVVLEVGEVVVVEAIGGGGVKVIGAYCYYYEDDGLENEKAKTIVDYRGHDTNCASIIGGNIVDNIGYGLVKRGVVGKTIKHGTHILSFSISDKPWDEDRVEKLGKRTDPPSDEESSEMTGT</sequence>
<dbReference type="Proteomes" id="UP000428333">
    <property type="component" value="Linkage Group LG04"/>
</dbReference>
<protein>
    <submittedName>
        <fullName evidence="2">Uncharacterized protein</fullName>
    </submittedName>
</protein>
<comment type="caution">
    <text evidence="2">The sequence shown here is derived from an EMBL/GenBank/DDBJ whole genome shotgun (WGS) entry which is preliminary data.</text>
</comment>
<feature type="compositionally biased region" description="Basic and acidic residues" evidence="1">
    <location>
        <begin position="211"/>
        <end position="221"/>
    </location>
</feature>
<feature type="non-terminal residue" evidence="2">
    <location>
        <position position="1"/>
    </location>
</feature>